<keyword evidence="6 8" id="KW-1133">Transmembrane helix</keyword>
<feature type="transmembrane region" description="Helical" evidence="8">
    <location>
        <begin position="35"/>
        <end position="55"/>
    </location>
</feature>
<dbReference type="Pfam" id="PF08449">
    <property type="entry name" value="UAA"/>
    <property type="match status" value="1"/>
</dbReference>
<evidence type="ECO:0000256" key="7">
    <source>
        <dbReference type="ARBA" id="ARBA00023136"/>
    </source>
</evidence>
<evidence type="ECO:0000313" key="10">
    <source>
        <dbReference type="Proteomes" id="UP000663832"/>
    </source>
</evidence>
<dbReference type="PROSITE" id="PS51257">
    <property type="entry name" value="PROKAR_LIPOPROTEIN"/>
    <property type="match status" value="1"/>
</dbReference>
<sequence length="333" mass="38314">MNRVIQTIALIFLGCCSNVIFLEFIVRPYPGSGNIITFAQFLFIAIEGCINYYQWGGVQRHVPLKNYGILVLMFFLVSVINNYALNFNIPMPLHMIFRSGSLIANLILGMIILKKRYKFREILSVVLITFGIILATYASSQSLNKQKSANNIKIDQTEPDVFRWTIGICMLVFALLVSALMGIYQETIYAKYGKHPQEALFYSHLLPLPLFALVGKDIYQHAQLFNQSTWLPIFSNVGIPIMWAYLFCNVLTQYFCIRSVFILTTECPSLIVTLVITLRKFVSLLFSIIYFQNEFTFNHWIGTASVFLGTFLFSNIHNEIIRFFRKPINDHVD</sequence>
<evidence type="ECO:0000256" key="5">
    <source>
        <dbReference type="ARBA" id="ARBA00022692"/>
    </source>
</evidence>
<dbReference type="EMBL" id="CAJNOM010000492">
    <property type="protein sequence ID" value="CAF1467730.1"/>
    <property type="molecule type" value="Genomic_DNA"/>
</dbReference>
<dbReference type="PANTHER" id="PTHR10778">
    <property type="entry name" value="SOLUTE CARRIER FAMILY 35 MEMBER B"/>
    <property type="match status" value="1"/>
</dbReference>
<comment type="similarity">
    <text evidence="2">Belongs to the nucleotide-sugar transporter family. SLC35B subfamily.</text>
</comment>
<feature type="transmembrane region" description="Helical" evidence="8">
    <location>
        <begin position="199"/>
        <end position="219"/>
    </location>
</feature>
<feature type="transmembrane region" description="Helical" evidence="8">
    <location>
        <begin position="161"/>
        <end position="184"/>
    </location>
</feature>
<feature type="transmembrane region" description="Helical" evidence="8">
    <location>
        <begin position="91"/>
        <end position="113"/>
    </location>
</feature>
<keyword evidence="10" id="KW-1185">Reference proteome</keyword>
<evidence type="ECO:0000256" key="4">
    <source>
        <dbReference type="ARBA" id="ARBA00022597"/>
    </source>
</evidence>
<name>A0A815QTR8_9BILA</name>
<dbReference type="NCBIfam" id="TIGR00803">
    <property type="entry name" value="nst"/>
    <property type="match status" value="1"/>
</dbReference>
<evidence type="ECO:0008006" key="11">
    <source>
        <dbReference type="Google" id="ProtNLM"/>
    </source>
</evidence>
<dbReference type="Proteomes" id="UP000663832">
    <property type="component" value="Unassembled WGS sequence"/>
</dbReference>
<dbReference type="GO" id="GO:0000139">
    <property type="term" value="C:Golgi membrane"/>
    <property type="evidence" value="ECO:0007669"/>
    <property type="project" value="TreeGrafter"/>
</dbReference>
<dbReference type="PANTHER" id="PTHR10778:SF4">
    <property type="entry name" value="NUCLEOTIDE SUGAR TRANSPORTER SLC35B4"/>
    <property type="match status" value="1"/>
</dbReference>
<dbReference type="OrthoDB" id="999962at2759"/>
<proteinExistence type="inferred from homology"/>
<dbReference type="GO" id="GO:0005462">
    <property type="term" value="F:UDP-N-acetylglucosamine transmembrane transporter activity"/>
    <property type="evidence" value="ECO:0007669"/>
    <property type="project" value="TreeGrafter"/>
</dbReference>
<keyword evidence="4" id="KW-0762">Sugar transport</keyword>
<dbReference type="InterPro" id="IPR013657">
    <property type="entry name" value="SCL35B1-4/HUT1"/>
</dbReference>
<keyword evidence="3" id="KW-0813">Transport</keyword>
<reference evidence="9" key="1">
    <citation type="submission" date="2021-02" db="EMBL/GenBank/DDBJ databases">
        <authorList>
            <person name="Nowell W R."/>
        </authorList>
    </citation>
    <scope>NUCLEOTIDE SEQUENCE</scope>
</reference>
<evidence type="ECO:0000256" key="6">
    <source>
        <dbReference type="ARBA" id="ARBA00022989"/>
    </source>
</evidence>
<organism evidence="9 10">
    <name type="scientific">Adineta steineri</name>
    <dbReference type="NCBI Taxonomy" id="433720"/>
    <lineage>
        <taxon>Eukaryota</taxon>
        <taxon>Metazoa</taxon>
        <taxon>Spiralia</taxon>
        <taxon>Gnathifera</taxon>
        <taxon>Rotifera</taxon>
        <taxon>Eurotatoria</taxon>
        <taxon>Bdelloidea</taxon>
        <taxon>Adinetida</taxon>
        <taxon>Adinetidae</taxon>
        <taxon>Adineta</taxon>
    </lineage>
</organism>
<keyword evidence="7 8" id="KW-0472">Membrane</keyword>
<comment type="caution">
    <text evidence="9">The sequence shown here is derived from an EMBL/GenBank/DDBJ whole genome shotgun (WGS) entry which is preliminary data.</text>
</comment>
<comment type="subcellular location">
    <subcellularLocation>
        <location evidence="1">Endomembrane system</location>
        <topology evidence="1">Multi-pass membrane protein</topology>
    </subcellularLocation>
</comment>
<evidence type="ECO:0000313" key="9">
    <source>
        <dbReference type="EMBL" id="CAF1467730.1"/>
    </source>
</evidence>
<protein>
    <recommendedName>
        <fullName evidence="11">UDP-xylose and UDP-N-acetylglucosamine transporter-like protein</fullName>
    </recommendedName>
</protein>
<keyword evidence="5 8" id="KW-0812">Transmembrane</keyword>
<feature type="transmembrane region" description="Helical" evidence="8">
    <location>
        <begin position="122"/>
        <end position="141"/>
    </location>
</feature>
<feature type="transmembrane region" description="Helical" evidence="8">
    <location>
        <begin position="7"/>
        <end position="29"/>
    </location>
</feature>
<dbReference type="AlphaFoldDB" id="A0A815QTR8"/>
<evidence type="ECO:0000256" key="3">
    <source>
        <dbReference type="ARBA" id="ARBA00022448"/>
    </source>
</evidence>
<feature type="transmembrane region" description="Helical" evidence="8">
    <location>
        <begin position="297"/>
        <end position="316"/>
    </location>
</feature>
<feature type="transmembrane region" description="Helical" evidence="8">
    <location>
        <begin position="67"/>
        <end position="85"/>
    </location>
</feature>
<dbReference type="GO" id="GO:0005464">
    <property type="term" value="F:UDP-xylose transmembrane transporter activity"/>
    <property type="evidence" value="ECO:0007669"/>
    <property type="project" value="TreeGrafter"/>
</dbReference>
<accession>A0A815QTR8</accession>
<dbReference type="GO" id="GO:0005789">
    <property type="term" value="C:endoplasmic reticulum membrane"/>
    <property type="evidence" value="ECO:0007669"/>
    <property type="project" value="TreeGrafter"/>
</dbReference>
<gene>
    <name evidence="9" type="ORF">QVE165_LOCUS41365</name>
</gene>
<evidence type="ECO:0000256" key="8">
    <source>
        <dbReference type="SAM" id="Phobius"/>
    </source>
</evidence>
<evidence type="ECO:0000256" key="1">
    <source>
        <dbReference type="ARBA" id="ARBA00004127"/>
    </source>
</evidence>
<evidence type="ECO:0000256" key="2">
    <source>
        <dbReference type="ARBA" id="ARBA00010694"/>
    </source>
</evidence>